<feature type="transmembrane region" description="Helical" evidence="9">
    <location>
        <begin position="353"/>
        <end position="374"/>
    </location>
</feature>
<keyword evidence="3 8" id="KW-0813">Transport</keyword>
<feature type="transmembrane region" description="Helical" evidence="9">
    <location>
        <begin position="181"/>
        <end position="200"/>
    </location>
</feature>
<evidence type="ECO:0000256" key="9">
    <source>
        <dbReference type="SAM" id="Phobius"/>
    </source>
</evidence>
<evidence type="ECO:0000313" key="10">
    <source>
        <dbReference type="EMBL" id="KGQ70680.1"/>
    </source>
</evidence>
<dbReference type="STRING" id="505317.OA57_04760"/>
<sequence>MQQTTQQTTQNQSVLQRFFKLEQHGTNVKTEVIAGATTFLTMVYIVFINPSILGAAGMDTQSVFITTALITAFGSIFMGLFANLPVALAPAMGLNAFFAYTVVSKLGLSWQVGMGTIFWGAVGLFLLTLFQVRYWLIASIPTSLRVGITAGIGLFIALMGFQNSGIVVGHPQTLLTLGNLYSTHVLLGILGFFIIVILAARNIHAAVLVSIAVVTALALALGDVKFNGIFSAPPSISNVVGQVDLSGALDVGLLGIVFSFMLVNLFDSSGTLLGVTEKAGLADEKGRFPKMKQALFVDSISSVSGAYIGTSSVTAYIESSSGVSVGGRTGLTAVVTGILFLLVIFLSPLASLVPLYATAGALIYVGILMSSSLIKVRWDDLTEATPAFITAAMMPFTYSITEGIAFGFISYCVMKVFTGKIRAISIPVWVVSILFLVKIVFIDKGIMH</sequence>
<feature type="transmembrane region" description="Helical" evidence="9">
    <location>
        <begin position="63"/>
        <end position="88"/>
    </location>
</feature>
<comment type="subcellular location">
    <subcellularLocation>
        <location evidence="1 8">Cell membrane</location>
        <topology evidence="1 8">Multi-pass membrane protein</topology>
    </subcellularLocation>
</comment>
<protein>
    <submittedName>
        <fullName evidence="10">Adenine permease PurP</fullName>
    </submittedName>
</protein>
<gene>
    <name evidence="10" type="ORF">OA57_04760</name>
</gene>
<dbReference type="InterPro" id="IPR045018">
    <property type="entry name" value="Azg-like"/>
</dbReference>
<dbReference type="GO" id="GO:0005886">
    <property type="term" value="C:plasma membrane"/>
    <property type="evidence" value="ECO:0007669"/>
    <property type="project" value="UniProtKB-SubCell"/>
</dbReference>
<dbReference type="InterPro" id="IPR006043">
    <property type="entry name" value="NCS2"/>
</dbReference>
<name>A0A0A3AUG3_9PAST</name>
<feature type="transmembrane region" description="Helical" evidence="9">
    <location>
        <begin position="386"/>
        <end position="411"/>
    </location>
</feature>
<dbReference type="PANTHER" id="PTHR43337">
    <property type="entry name" value="XANTHINE/URACIL PERMEASE C887.17-RELATED"/>
    <property type="match status" value="1"/>
</dbReference>
<feature type="transmembrane region" description="Helical" evidence="9">
    <location>
        <begin position="108"/>
        <end position="130"/>
    </location>
</feature>
<proteinExistence type="inferred from homology"/>
<evidence type="ECO:0000256" key="8">
    <source>
        <dbReference type="PIRNR" id="PIRNR005353"/>
    </source>
</evidence>
<evidence type="ECO:0000256" key="5">
    <source>
        <dbReference type="ARBA" id="ARBA00022692"/>
    </source>
</evidence>
<evidence type="ECO:0000256" key="3">
    <source>
        <dbReference type="ARBA" id="ARBA00022448"/>
    </source>
</evidence>
<feature type="transmembrane region" description="Helical" evidence="9">
    <location>
        <begin position="423"/>
        <end position="442"/>
    </location>
</feature>
<evidence type="ECO:0000256" key="2">
    <source>
        <dbReference type="ARBA" id="ARBA00005697"/>
    </source>
</evidence>
<evidence type="ECO:0000313" key="11">
    <source>
        <dbReference type="Proteomes" id="UP000030380"/>
    </source>
</evidence>
<evidence type="ECO:0000256" key="4">
    <source>
        <dbReference type="ARBA" id="ARBA00022475"/>
    </source>
</evidence>
<comment type="caution">
    <text evidence="10">The sequence shown here is derived from an EMBL/GenBank/DDBJ whole genome shotgun (WGS) entry which is preliminary data.</text>
</comment>
<dbReference type="EMBL" id="JSUM01000006">
    <property type="protein sequence ID" value="KGQ70680.1"/>
    <property type="molecule type" value="Genomic_DNA"/>
</dbReference>
<feature type="transmembrane region" description="Helical" evidence="9">
    <location>
        <begin position="295"/>
        <end position="317"/>
    </location>
</feature>
<reference evidence="10 11" key="1">
    <citation type="submission" date="2014-11" db="EMBL/GenBank/DDBJ databases">
        <title>Draft genome sequence of Chelonobacter oris 1662T, associated with respiratory disease in Hermann's Tortoises.</title>
        <authorList>
            <person name="Kudirkiene E."/>
            <person name="Hansen M.J."/>
            <person name="Bojesen A.M."/>
        </authorList>
    </citation>
    <scope>NUCLEOTIDE SEQUENCE [LARGE SCALE GENOMIC DNA]</scope>
    <source>
        <strain evidence="10 11">1662</strain>
    </source>
</reference>
<accession>A0A0A3AUG3</accession>
<organism evidence="10 11">
    <name type="scientific">Chelonobacter oris</name>
    <dbReference type="NCBI Taxonomy" id="505317"/>
    <lineage>
        <taxon>Bacteria</taxon>
        <taxon>Pseudomonadati</taxon>
        <taxon>Pseudomonadota</taxon>
        <taxon>Gammaproteobacteria</taxon>
        <taxon>Pasteurellales</taxon>
        <taxon>Pasteurellaceae</taxon>
        <taxon>Chelonobacter</taxon>
    </lineage>
</organism>
<feature type="transmembrane region" description="Helical" evidence="9">
    <location>
        <begin position="32"/>
        <end position="56"/>
    </location>
</feature>
<keyword evidence="5 8" id="KW-0812">Transmembrane</keyword>
<dbReference type="OrthoDB" id="9808458at2"/>
<dbReference type="PANTHER" id="PTHR43337:SF1">
    <property type="entry name" value="XANTHINE_URACIL PERMEASE C887.17-RELATED"/>
    <property type="match status" value="1"/>
</dbReference>
<feature type="transmembrane region" description="Helical" evidence="9">
    <location>
        <begin position="142"/>
        <end position="161"/>
    </location>
</feature>
<feature type="transmembrane region" description="Helical" evidence="9">
    <location>
        <begin position="246"/>
        <end position="266"/>
    </location>
</feature>
<dbReference type="RefSeq" id="WP_034614122.1">
    <property type="nucleotide sequence ID" value="NZ_JSUM01000006.1"/>
</dbReference>
<feature type="transmembrane region" description="Helical" evidence="9">
    <location>
        <begin position="207"/>
        <end position="226"/>
    </location>
</feature>
<dbReference type="Proteomes" id="UP000030380">
    <property type="component" value="Unassembled WGS sequence"/>
</dbReference>
<dbReference type="PIRSF" id="PIRSF005353">
    <property type="entry name" value="PbuG"/>
    <property type="match status" value="1"/>
</dbReference>
<dbReference type="Pfam" id="PF00860">
    <property type="entry name" value="Xan_ur_permease"/>
    <property type="match status" value="1"/>
</dbReference>
<keyword evidence="11" id="KW-1185">Reference proteome</keyword>
<keyword evidence="6 8" id="KW-1133">Transmembrane helix</keyword>
<dbReference type="GO" id="GO:0015207">
    <property type="term" value="F:adenine transmembrane transporter activity"/>
    <property type="evidence" value="ECO:0007669"/>
    <property type="project" value="TreeGrafter"/>
</dbReference>
<evidence type="ECO:0000256" key="6">
    <source>
        <dbReference type="ARBA" id="ARBA00022989"/>
    </source>
</evidence>
<dbReference type="AlphaFoldDB" id="A0A0A3AUG3"/>
<evidence type="ECO:0000256" key="1">
    <source>
        <dbReference type="ARBA" id="ARBA00004651"/>
    </source>
</evidence>
<feature type="transmembrane region" description="Helical" evidence="9">
    <location>
        <begin position="329"/>
        <end position="346"/>
    </location>
</feature>
<evidence type="ECO:0000256" key="7">
    <source>
        <dbReference type="ARBA" id="ARBA00023136"/>
    </source>
</evidence>
<dbReference type="InterPro" id="IPR026033">
    <property type="entry name" value="Azg-like_bact_archaea"/>
</dbReference>
<keyword evidence="4 8" id="KW-1003">Cell membrane</keyword>
<keyword evidence="7 8" id="KW-0472">Membrane</keyword>
<comment type="similarity">
    <text evidence="2 8">Belongs to the nucleobase:cation symporter-2 (NCS2) (TC 2.A.40) family. Azg-like subfamily.</text>
</comment>